<comment type="caution">
    <text evidence="6">The sequence shown here is derived from an EMBL/GenBank/DDBJ whole genome shotgun (WGS) entry which is preliminary data.</text>
</comment>
<gene>
    <name evidence="6" type="ORF">MHBO_000934</name>
</gene>
<comment type="subcellular location">
    <subcellularLocation>
        <location evidence="1">Nucleus</location>
    </subcellularLocation>
</comment>
<sequence length="415" mass="48013">MEREVVENILLFYNTNSNDERKKAEEILNTFKNSEKSWQICCSLLNQEIPQISGKDSNSIHLFIATTLSNKIKFHSNDLKAESKKKIKDFLLEKILNFDQQKSDTILRQLCTALANFVVVSSEWTNSIPFLATFFSERNPKILLKILTYVVEEYNSLKQRHRFVISKEKLAQFEDNCLNKIANDIIKLFDQLLEKNKDDIKSELPRCIAVWLDVIDPFHFSSNTLCESKTVEFLMESLFQNTQNFDVLIDALTSVFCYMNEEKYKKNVNFFKKLVVFIGKIKTDIIDVLASKTEIDFEVGSKCEKISNLIQIICSSVTDLILELEPNSLAILRISIELLDIKHRPSNCIIAGYLITFFEELDSVYKSCDDSSQKAVLENIIIETVKKLVQKSCVSENDVEDEENDFSEFRLNVKF</sequence>
<dbReference type="InterPro" id="IPR016024">
    <property type="entry name" value="ARM-type_fold"/>
</dbReference>
<evidence type="ECO:0000313" key="7">
    <source>
        <dbReference type="Proteomes" id="UP001439008"/>
    </source>
</evidence>
<name>A0ABV2AHH8_9EUKA</name>
<dbReference type="InterPro" id="IPR011989">
    <property type="entry name" value="ARM-like"/>
</dbReference>
<evidence type="ECO:0000256" key="1">
    <source>
        <dbReference type="ARBA" id="ARBA00004123"/>
    </source>
</evidence>
<evidence type="ECO:0000256" key="2">
    <source>
        <dbReference type="ARBA" id="ARBA00007991"/>
    </source>
</evidence>
<keyword evidence="4" id="KW-0539">Nucleus</keyword>
<evidence type="ECO:0000313" key="6">
    <source>
        <dbReference type="EMBL" id="MES1919062.1"/>
    </source>
</evidence>
<keyword evidence="7" id="KW-1185">Reference proteome</keyword>
<reference evidence="6 7" key="1">
    <citation type="journal article" date="2024" name="BMC Biol.">
        <title>Comparative genomics of Ascetosporea gives new insight into the evolutionary basis for animal parasitism in Rhizaria.</title>
        <authorList>
            <person name="Hiltunen Thoren M."/>
            <person name="Onut-Brannstrom I."/>
            <person name="Alfjorden A."/>
            <person name="Peckova H."/>
            <person name="Swords F."/>
            <person name="Hooper C."/>
            <person name="Holzer A.S."/>
            <person name="Bass D."/>
            <person name="Burki F."/>
        </authorList>
    </citation>
    <scope>NUCLEOTIDE SEQUENCE [LARGE SCALE GENOMIC DNA]</scope>
    <source>
        <strain evidence="6">20-A016</strain>
    </source>
</reference>
<organism evidence="6 7">
    <name type="scientific">Bonamia ostreae</name>
    <dbReference type="NCBI Taxonomy" id="126728"/>
    <lineage>
        <taxon>Eukaryota</taxon>
        <taxon>Sar</taxon>
        <taxon>Rhizaria</taxon>
        <taxon>Endomyxa</taxon>
        <taxon>Ascetosporea</taxon>
        <taxon>Haplosporida</taxon>
        <taxon>Bonamia</taxon>
    </lineage>
</organism>
<dbReference type="PANTHER" id="PTHR12363">
    <property type="entry name" value="TRANSPORTIN 3 AND IMPORTIN 13"/>
    <property type="match status" value="1"/>
</dbReference>
<dbReference type="PANTHER" id="PTHR12363:SF33">
    <property type="entry name" value="IMPORTIN-13"/>
    <property type="match status" value="1"/>
</dbReference>
<dbReference type="Gene3D" id="1.25.10.10">
    <property type="entry name" value="Leucine-rich Repeat Variant"/>
    <property type="match status" value="1"/>
</dbReference>
<feature type="domain" description="Importin N-terminal" evidence="5">
    <location>
        <begin position="24"/>
        <end position="95"/>
    </location>
</feature>
<accession>A0ABV2AHH8</accession>
<evidence type="ECO:0000256" key="3">
    <source>
        <dbReference type="ARBA" id="ARBA00022448"/>
    </source>
</evidence>
<proteinExistence type="inferred from homology"/>
<comment type="similarity">
    <text evidence="2">Belongs to the importin beta family.</text>
</comment>
<dbReference type="InterPro" id="IPR001494">
    <property type="entry name" value="Importin-beta_N"/>
</dbReference>
<dbReference type="InterPro" id="IPR051345">
    <property type="entry name" value="Importin_beta-like_NTR"/>
</dbReference>
<keyword evidence="3" id="KW-0813">Transport</keyword>
<dbReference type="SUPFAM" id="SSF48371">
    <property type="entry name" value="ARM repeat"/>
    <property type="match status" value="1"/>
</dbReference>
<protein>
    <recommendedName>
        <fullName evidence="5">Importin N-terminal domain-containing protein</fullName>
    </recommendedName>
</protein>
<evidence type="ECO:0000256" key="4">
    <source>
        <dbReference type="ARBA" id="ARBA00023242"/>
    </source>
</evidence>
<dbReference type="EMBL" id="JBDODL010000189">
    <property type="protein sequence ID" value="MES1919062.1"/>
    <property type="molecule type" value="Genomic_DNA"/>
</dbReference>
<evidence type="ECO:0000259" key="5">
    <source>
        <dbReference type="Pfam" id="PF03810"/>
    </source>
</evidence>
<dbReference type="Pfam" id="PF03810">
    <property type="entry name" value="IBN_N"/>
    <property type="match status" value="1"/>
</dbReference>
<dbReference type="Proteomes" id="UP001439008">
    <property type="component" value="Unassembled WGS sequence"/>
</dbReference>